<evidence type="ECO:0000256" key="1">
    <source>
        <dbReference type="ARBA" id="ARBA00004589"/>
    </source>
</evidence>
<gene>
    <name evidence="12" type="ORF">BT63DRAFT_419372</name>
</gene>
<evidence type="ECO:0000256" key="8">
    <source>
        <dbReference type="ARBA" id="ARBA00023288"/>
    </source>
</evidence>
<feature type="disulfide bond" evidence="9">
    <location>
        <begin position="26"/>
        <end position="66"/>
    </location>
</feature>
<evidence type="ECO:0000256" key="10">
    <source>
        <dbReference type="SAM" id="SignalP"/>
    </source>
</evidence>
<keyword evidence="9" id="KW-0408">Iron</keyword>
<evidence type="ECO:0000313" key="12">
    <source>
        <dbReference type="EMBL" id="KAF2674058.1"/>
    </source>
</evidence>
<keyword evidence="5" id="KW-0472">Membrane</keyword>
<keyword evidence="6 10" id="KW-0732">Signal</keyword>
<keyword evidence="9" id="KW-0349">Heme</keyword>
<dbReference type="EMBL" id="MU004230">
    <property type="protein sequence ID" value="KAF2674058.1"/>
    <property type="molecule type" value="Genomic_DNA"/>
</dbReference>
<comment type="subcellular location">
    <subcellularLocation>
        <location evidence="1">Membrane</location>
        <topology evidence="1">Lipid-anchor</topology>
        <topology evidence="1">GPI-anchor</topology>
    </subcellularLocation>
    <subcellularLocation>
        <location evidence="2">Secreted</location>
    </subcellularLocation>
</comment>
<feature type="binding site" description="axial binding residue" evidence="9">
    <location>
        <position position="44"/>
    </location>
    <ligand>
        <name>heme</name>
        <dbReference type="ChEBI" id="CHEBI:30413"/>
    </ligand>
    <ligandPart>
        <name>Fe</name>
        <dbReference type="ChEBI" id="CHEBI:18248"/>
    </ligandPart>
</feature>
<evidence type="ECO:0000256" key="4">
    <source>
        <dbReference type="ARBA" id="ARBA00022525"/>
    </source>
</evidence>
<feature type="chain" id="PRO_5025419420" description="CFEM domain-containing protein" evidence="10">
    <location>
        <begin position="17"/>
        <end position="96"/>
    </location>
</feature>
<proteinExistence type="inferred from homology"/>
<evidence type="ECO:0000256" key="6">
    <source>
        <dbReference type="ARBA" id="ARBA00022729"/>
    </source>
</evidence>
<protein>
    <recommendedName>
        <fullName evidence="11">CFEM domain-containing protein</fullName>
    </recommendedName>
</protein>
<keyword evidence="8" id="KW-0449">Lipoprotein</keyword>
<evidence type="ECO:0000256" key="9">
    <source>
        <dbReference type="PROSITE-ProRule" id="PRU01356"/>
    </source>
</evidence>
<keyword evidence="9" id="KW-0479">Metal-binding</keyword>
<accession>A0A6A6USJ7</accession>
<reference evidence="12" key="1">
    <citation type="journal article" date="2020" name="Stud. Mycol.">
        <title>101 Dothideomycetes genomes: a test case for predicting lifestyles and emergence of pathogens.</title>
        <authorList>
            <person name="Haridas S."/>
            <person name="Albert R."/>
            <person name="Binder M."/>
            <person name="Bloem J."/>
            <person name="Labutti K."/>
            <person name="Salamov A."/>
            <person name="Andreopoulos B."/>
            <person name="Baker S."/>
            <person name="Barry K."/>
            <person name="Bills G."/>
            <person name="Bluhm B."/>
            <person name="Cannon C."/>
            <person name="Castanera R."/>
            <person name="Culley D."/>
            <person name="Daum C."/>
            <person name="Ezra D."/>
            <person name="Gonzalez J."/>
            <person name="Henrissat B."/>
            <person name="Kuo A."/>
            <person name="Liang C."/>
            <person name="Lipzen A."/>
            <person name="Lutzoni F."/>
            <person name="Magnuson J."/>
            <person name="Mondo S."/>
            <person name="Nolan M."/>
            <person name="Ohm R."/>
            <person name="Pangilinan J."/>
            <person name="Park H.-J."/>
            <person name="Ramirez L."/>
            <person name="Alfaro M."/>
            <person name="Sun H."/>
            <person name="Tritt A."/>
            <person name="Yoshinaga Y."/>
            <person name="Zwiers L.-H."/>
            <person name="Turgeon B."/>
            <person name="Goodwin S."/>
            <person name="Spatafora J."/>
            <person name="Crous P."/>
            <person name="Grigoriev I."/>
        </authorList>
    </citation>
    <scope>NUCLEOTIDE SEQUENCE</scope>
    <source>
        <strain evidence="12">CBS 115976</strain>
    </source>
</reference>
<name>A0A6A6USJ7_9PEZI</name>
<keyword evidence="4" id="KW-0964">Secreted</keyword>
<evidence type="ECO:0000256" key="2">
    <source>
        <dbReference type="ARBA" id="ARBA00004613"/>
    </source>
</evidence>
<organism evidence="12 13">
    <name type="scientific">Microthyrium microscopicum</name>
    <dbReference type="NCBI Taxonomy" id="703497"/>
    <lineage>
        <taxon>Eukaryota</taxon>
        <taxon>Fungi</taxon>
        <taxon>Dikarya</taxon>
        <taxon>Ascomycota</taxon>
        <taxon>Pezizomycotina</taxon>
        <taxon>Dothideomycetes</taxon>
        <taxon>Dothideomycetes incertae sedis</taxon>
        <taxon>Microthyriales</taxon>
        <taxon>Microthyriaceae</taxon>
        <taxon>Microthyrium</taxon>
    </lineage>
</organism>
<keyword evidence="13" id="KW-1185">Reference proteome</keyword>
<evidence type="ECO:0000256" key="5">
    <source>
        <dbReference type="ARBA" id="ARBA00022622"/>
    </source>
</evidence>
<comment type="similarity">
    <text evidence="3">Belongs to the RBT5 family.</text>
</comment>
<evidence type="ECO:0000256" key="7">
    <source>
        <dbReference type="ARBA" id="ARBA00023157"/>
    </source>
</evidence>
<dbReference type="GO" id="GO:0046872">
    <property type="term" value="F:metal ion binding"/>
    <property type="evidence" value="ECO:0007669"/>
    <property type="project" value="UniProtKB-UniRule"/>
</dbReference>
<feature type="disulfide bond" evidence="9">
    <location>
        <begin position="40"/>
        <end position="47"/>
    </location>
</feature>
<dbReference type="PROSITE" id="PS52012">
    <property type="entry name" value="CFEM"/>
    <property type="match status" value="1"/>
</dbReference>
<dbReference type="InterPro" id="IPR008427">
    <property type="entry name" value="Extracellular_membr_CFEM_dom"/>
</dbReference>
<dbReference type="GO" id="GO:0098552">
    <property type="term" value="C:side of membrane"/>
    <property type="evidence" value="ECO:0007669"/>
    <property type="project" value="UniProtKB-KW"/>
</dbReference>
<evidence type="ECO:0000313" key="13">
    <source>
        <dbReference type="Proteomes" id="UP000799302"/>
    </source>
</evidence>
<comment type="caution">
    <text evidence="9">Lacks conserved residue(s) required for the propagation of feature annotation.</text>
</comment>
<dbReference type="Pfam" id="PF05730">
    <property type="entry name" value="CFEM"/>
    <property type="match status" value="1"/>
</dbReference>
<evidence type="ECO:0000259" key="11">
    <source>
        <dbReference type="PROSITE" id="PS52012"/>
    </source>
</evidence>
<keyword evidence="5" id="KW-0325">Glycoprotein</keyword>
<feature type="domain" description="CFEM" evidence="11">
    <location>
        <begin position="1"/>
        <end position="96"/>
    </location>
</feature>
<evidence type="ECO:0000256" key="3">
    <source>
        <dbReference type="ARBA" id="ARBA00010031"/>
    </source>
</evidence>
<keyword evidence="7 9" id="KW-1015">Disulfide bond</keyword>
<dbReference type="AlphaFoldDB" id="A0A6A6USJ7"/>
<dbReference type="Proteomes" id="UP000799302">
    <property type="component" value="Unassembled WGS sequence"/>
</dbReference>
<feature type="signal peptide" evidence="10">
    <location>
        <begin position="1"/>
        <end position="16"/>
    </location>
</feature>
<sequence>MKFTFTAISLISLVAAQLAPGSLPACGRDALQRGESASRCGAGDTRCLCAAPQVRSAFQQDVNSACPNRDDKQKYASTFNRACGGQPGFNAIRVPN</sequence>
<keyword evidence="5" id="KW-0336">GPI-anchor</keyword>
<dbReference type="GO" id="GO:0005576">
    <property type="term" value="C:extracellular region"/>
    <property type="evidence" value="ECO:0007669"/>
    <property type="project" value="UniProtKB-SubCell"/>
</dbReference>